<gene>
    <name evidence="4" type="ORF">MYP_4613</name>
</gene>
<dbReference type="STRING" id="153721.MYP_4613"/>
<dbReference type="eggNOG" id="COG3204">
    <property type="taxonomic scope" value="Bacteria"/>
</dbReference>
<keyword evidence="3" id="KW-0472">Membrane</keyword>
<comment type="subcellular location">
    <subcellularLocation>
        <location evidence="1">Cell membrane</location>
    </subcellularLocation>
</comment>
<dbReference type="EMBL" id="BBLT01000012">
    <property type="protein sequence ID" value="GAL87383.1"/>
    <property type="molecule type" value="Genomic_DNA"/>
</dbReference>
<name>A0A098LMQ0_9BACT</name>
<keyword evidence="5" id="KW-1185">Reference proteome</keyword>
<dbReference type="Proteomes" id="UP000030185">
    <property type="component" value="Unassembled WGS sequence"/>
</dbReference>
<protein>
    <recommendedName>
        <fullName evidence="6">Lipoprotein</fullName>
    </recommendedName>
</protein>
<accession>A0A098LMQ0</accession>
<evidence type="ECO:0008006" key="6">
    <source>
        <dbReference type="Google" id="ProtNLM"/>
    </source>
</evidence>
<evidence type="ECO:0000256" key="2">
    <source>
        <dbReference type="ARBA" id="ARBA00022475"/>
    </source>
</evidence>
<sequence>MRALLHIIFITILISGCNSQNITTDVLELSGKTGSRSDNTSGNLPYDLNKPSMTYTLPEILNEVSGVTFIDSARLACIQDELGTAYIYNINNKAIEYEHKFDQDGDFEGVTYINKSLYVLRSDGRLTELDNFNVHTGGKNIQHISPLLQTANNEGLCYDSLHNRLLIAGKSKPADNKSERYIYEYDLIKKEFVAEPAYRINVNEIEKVAQRFNIEQQKEYTAKGKLKPFNFRPSDLAVHPLTNEIYVLSAADKLLIVIDRAGNIKYISKLNPELFPKAEGIAFSPNGTMLISNEGKEKVPTILIFQPTPDKN</sequence>
<evidence type="ECO:0000313" key="4">
    <source>
        <dbReference type="EMBL" id="GAL87383.1"/>
    </source>
</evidence>
<dbReference type="PROSITE" id="PS51257">
    <property type="entry name" value="PROKAR_LIPOPROTEIN"/>
    <property type="match status" value="1"/>
</dbReference>
<evidence type="ECO:0000256" key="1">
    <source>
        <dbReference type="ARBA" id="ARBA00004236"/>
    </source>
</evidence>
<comment type="caution">
    <text evidence="4">The sequence shown here is derived from an EMBL/GenBank/DDBJ whole genome shotgun (WGS) entry which is preliminary data.</text>
</comment>
<dbReference type="InterPro" id="IPR009722">
    <property type="entry name" value="YjiK/CarP"/>
</dbReference>
<dbReference type="Pfam" id="PF06977">
    <property type="entry name" value="SdiA-regulated"/>
    <property type="match status" value="1"/>
</dbReference>
<evidence type="ECO:0000256" key="3">
    <source>
        <dbReference type="ARBA" id="ARBA00023136"/>
    </source>
</evidence>
<evidence type="ECO:0000313" key="5">
    <source>
        <dbReference type="Proteomes" id="UP000030185"/>
    </source>
</evidence>
<dbReference type="AlphaFoldDB" id="A0A098LMQ0"/>
<dbReference type="RefSeq" id="WP_045468698.1">
    <property type="nucleotide sequence ID" value="NZ_BBLT01000012.1"/>
</dbReference>
<dbReference type="GO" id="GO:0005886">
    <property type="term" value="C:plasma membrane"/>
    <property type="evidence" value="ECO:0007669"/>
    <property type="project" value="UniProtKB-SubCell"/>
</dbReference>
<dbReference type="OrthoDB" id="5292493at2"/>
<reference evidence="4 5" key="1">
    <citation type="submission" date="2014-09" db="EMBL/GenBank/DDBJ databases">
        <title>Sporocytophaga myxococcoides PG-01 genome sequencing.</title>
        <authorList>
            <person name="Liu L."/>
            <person name="Gao P.J."/>
            <person name="Chen G.J."/>
            <person name="Wang L.S."/>
        </authorList>
    </citation>
    <scope>NUCLEOTIDE SEQUENCE [LARGE SCALE GENOMIC DNA]</scope>
    <source>
        <strain evidence="4 5">PG-01</strain>
    </source>
</reference>
<dbReference type="SUPFAM" id="SSF101898">
    <property type="entry name" value="NHL repeat"/>
    <property type="match status" value="1"/>
</dbReference>
<proteinExistence type="predicted"/>
<keyword evidence="2" id="KW-1003">Cell membrane</keyword>
<organism evidence="4 5">
    <name type="scientific">Sporocytophaga myxococcoides</name>
    <dbReference type="NCBI Taxonomy" id="153721"/>
    <lineage>
        <taxon>Bacteria</taxon>
        <taxon>Pseudomonadati</taxon>
        <taxon>Bacteroidota</taxon>
        <taxon>Cytophagia</taxon>
        <taxon>Cytophagales</taxon>
        <taxon>Cytophagaceae</taxon>
        <taxon>Sporocytophaga</taxon>
    </lineage>
</organism>